<reference evidence="3 4" key="1">
    <citation type="submission" date="2020-04" db="EMBL/GenBank/DDBJ databases">
        <authorList>
            <person name="Pajer P."/>
            <person name="Broz P."/>
        </authorList>
    </citation>
    <scope>NUCLEOTIDE SEQUENCE [LARGE SCALE GENOMIC DNA]</scope>
    <source>
        <strain evidence="4">NRL-ATB46093</strain>
    </source>
</reference>
<dbReference type="GO" id="GO:0004519">
    <property type="term" value="F:endonuclease activity"/>
    <property type="evidence" value="ECO:0007669"/>
    <property type="project" value="UniProtKB-KW"/>
</dbReference>
<dbReference type="Gene3D" id="3.60.10.10">
    <property type="entry name" value="Endonuclease/exonuclease/phosphatase"/>
    <property type="match status" value="1"/>
</dbReference>
<dbReference type="Pfam" id="PF03372">
    <property type="entry name" value="Exo_endo_phos"/>
    <property type="match status" value="1"/>
</dbReference>
<organism evidence="3 4">
    <name type="scientific">Planococcus glaciei</name>
    <dbReference type="NCBI Taxonomy" id="459472"/>
    <lineage>
        <taxon>Bacteria</taxon>
        <taxon>Bacillati</taxon>
        <taxon>Bacillota</taxon>
        <taxon>Bacilli</taxon>
        <taxon>Bacillales</taxon>
        <taxon>Caryophanaceae</taxon>
        <taxon>Planococcus</taxon>
    </lineage>
</organism>
<dbReference type="CDD" id="cd09079">
    <property type="entry name" value="RgfB-like"/>
    <property type="match status" value="1"/>
</dbReference>
<proteinExistence type="predicted"/>
<evidence type="ECO:0000259" key="2">
    <source>
        <dbReference type="Pfam" id="PF03372"/>
    </source>
</evidence>
<dbReference type="PANTHER" id="PTHR15822">
    <property type="entry name" value="TRAF AND TNF RECEPTOR-ASSOCIATED PROTEIN"/>
    <property type="match status" value="1"/>
</dbReference>
<keyword evidence="3" id="KW-0255">Endonuclease</keyword>
<dbReference type="Proteomes" id="UP000509222">
    <property type="component" value="Chromosome"/>
</dbReference>
<dbReference type="AlphaFoldDB" id="A0A7H8QAI3"/>
<evidence type="ECO:0000313" key="4">
    <source>
        <dbReference type="Proteomes" id="UP000509222"/>
    </source>
</evidence>
<keyword evidence="4" id="KW-1185">Reference proteome</keyword>
<dbReference type="InterPro" id="IPR051547">
    <property type="entry name" value="TDP2-like"/>
</dbReference>
<dbReference type="EMBL" id="CP051177">
    <property type="protein sequence ID" value="QKX51054.1"/>
    <property type="molecule type" value="Genomic_DNA"/>
</dbReference>
<protein>
    <submittedName>
        <fullName evidence="3">Endonuclease/exonuclease/phosphatase family protein</fullName>
    </submittedName>
</protein>
<keyword evidence="3" id="KW-0269">Exonuclease</keyword>
<dbReference type="InterPro" id="IPR005135">
    <property type="entry name" value="Endo/exonuclease/phosphatase"/>
</dbReference>
<dbReference type="RefSeq" id="WP_036802490.1">
    <property type="nucleotide sequence ID" value="NZ_CP051177.1"/>
</dbReference>
<keyword evidence="1" id="KW-0378">Hydrolase</keyword>
<keyword evidence="3" id="KW-0540">Nuclease</keyword>
<gene>
    <name evidence="3" type="ORF">HF394_10900</name>
</gene>
<dbReference type="InterPro" id="IPR036691">
    <property type="entry name" value="Endo/exonu/phosph_ase_sf"/>
</dbReference>
<dbReference type="SUPFAM" id="SSF56219">
    <property type="entry name" value="DNase I-like"/>
    <property type="match status" value="1"/>
</dbReference>
<evidence type="ECO:0000256" key="1">
    <source>
        <dbReference type="ARBA" id="ARBA00022801"/>
    </source>
</evidence>
<reference evidence="4" key="2">
    <citation type="submission" date="2020-06" db="EMBL/GenBank/DDBJ databases">
        <title>Isolation of Planomicrobium glaciei.</title>
        <authorList>
            <person name="Malisova L."/>
            <person name="Safrankova R."/>
            <person name="Jakubu V."/>
            <person name="Spanelova P."/>
        </authorList>
    </citation>
    <scope>NUCLEOTIDE SEQUENCE [LARGE SCALE GENOMIC DNA]</scope>
    <source>
        <strain evidence="4">NRL-ATB46093</strain>
    </source>
</reference>
<sequence length="265" mass="30632">MKLLTLNAHAWHEENQLEKIRHLAAAIQENDYDVIALQEVNQSLGKESEEHIVEPDNYALVLLQEMEKLGVTGYTMVWSFSHLVYGKYEEGLVILTRHPVIEEHSFFVSQETNKHSHKTRKIVGATIRCDGRPVTFYSCHTGWWHDQEEPFKYQADQLLQHIRKDVPVFLLGDFNNNASLKGEGYAYLMEHDLYDTYILAEEKDDGITVKGKITGWSENKEDLRIDLILSTEAVRVKSSRVIFNGDHKPMVSDHFGVEVELEMME</sequence>
<name>A0A7H8QAI3_9BACL</name>
<accession>A0A7H8QAI3</accession>
<evidence type="ECO:0000313" key="3">
    <source>
        <dbReference type="EMBL" id="QKX51054.1"/>
    </source>
</evidence>
<dbReference type="GO" id="GO:0004527">
    <property type="term" value="F:exonuclease activity"/>
    <property type="evidence" value="ECO:0007669"/>
    <property type="project" value="UniProtKB-KW"/>
</dbReference>
<feature type="domain" description="Endonuclease/exonuclease/phosphatase" evidence="2">
    <location>
        <begin position="19"/>
        <end position="254"/>
    </location>
</feature>
<dbReference type="PANTHER" id="PTHR15822:SF23">
    <property type="entry name" value="ENDONUCLEASE_EXONUCLEASE_PHOSPHATASE FAMILY PROTEIN"/>
    <property type="match status" value="1"/>
</dbReference>